<evidence type="ECO:0000313" key="2">
    <source>
        <dbReference type="Proteomes" id="UP000076532"/>
    </source>
</evidence>
<dbReference type="EMBL" id="KV417533">
    <property type="protein sequence ID" value="KZP23310.1"/>
    <property type="molecule type" value="Genomic_DNA"/>
</dbReference>
<dbReference type="Gene3D" id="3.80.10.10">
    <property type="entry name" value="Ribonuclease Inhibitor"/>
    <property type="match status" value="1"/>
</dbReference>
<dbReference type="STRING" id="436010.A0A166LTQ9"/>
<protein>
    <recommendedName>
        <fullName evidence="3">F-box domain-containing protein</fullName>
    </recommendedName>
</protein>
<dbReference type="OrthoDB" id="3354475at2759"/>
<evidence type="ECO:0000313" key="1">
    <source>
        <dbReference type="EMBL" id="KZP23310.1"/>
    </source>
</evidence>
<name>A0A166LTQ9_9AGAM</name>
<accession>A0A166LTQ9</accession>
<sequence>MHHCLSVTELLDVIMSEFIWRAETDSKGPSDPLCGSTLLALALTCKTFQQPALNALWNVLSSPVPLVMCLDRNIWEEKPLLTRHYSSRLVFKQLMSLQDVDALLCYTKRVRHVYFQPFKGGRGVPGEAIGTLMHATTTPLFPNLRTLSWLPLPVDETHSLFRLYLGPPHLESLRLHIGCTPFQLSIIPYIQVTHTQIKQCHITDNSVVPSPFAREAISSLIISWDNLESLTCARLTTASLVHLMQLRSLRKLDFALAEESIDFDFSPSQMCFPALEELRLTALSLAYCYKILDHTTPSTITTISVFLNRVATLTSDIEEFFKYVSHFPLLASLSLEEEFSSPPQFPIGYVIQLATIKPLFALSGLRCLKINTSSTFSLDLDERALKQMGAAWPELQILSLGGVNGWRRRPTLTLIGLAAILASFPKLNTLGIAIDATKIEECSTERPGLGVRNESVTRLELADSKLREPTLVAAFLSDILPCVTSIDSWSSIELASRYEASKYGRRWAEVEKLLKTMSMVRT</sequence>
<dbReference type="InterPro" id="IPR032675">
    <property type="entry name" value="LRR_dom_sf"/>
</dbReference>
<reference evidence="1 2" key="1">
    <citation type="journal article" date="2016" name="Mol. Biol. Evol.">
        <title>Comparative Genomics of Early-Diverging Mushroom-Forming Fungi Provides Insights into the Origins of Lignocellulose Decay Capabilities.</title>
        <authorList>
            <person name="Nagy L.G."/>
            <person name="Riley R."/>
            <person name="Tritt A."/>
            <person name="Adam C."/>
            <person name="Daum C."/>
            <person name="Floudas D."/>
            <person name="Sun H."/>
            <person name="Yadav J.S."/>
            <person name="Pangilinan J."/>
            <person name="Larsson K.H."/>
            <person name="Matsuura K."/>
            <person name="Barry K."/>
            <person name="Labutti K."/>
            <person name="Kuo R."/>
            <person name="Ohm R.A."/>
            <person name="Bhattacharya S.S."/>
            <person name="Shirouzu T."/>
            <person name="Yoshinaga Y."/>
            <person name="Martin F.M."/>
            <person name="Grigoriev I.V."/>
            <person name="Hibbett D.S."/>
        </authorList>
    </citation>
    <scope>NUCLEOTIDE SEQUENCE [LARGE SCALE GENOMIC DNA]</scope>
    <source>
        <strain evidence="1 2">CBS 109695</strain>
    </source>
</reference>
<organism evidence="1 2">
    <name type="scientific">Athelia psychrophila</name>
    <dbReference type="NCBI Taxonomy" id="1759441"/>
    <lineage>
        <taxon>Eukaryota</taxon>
        <taxon>Fungi</taxon>
        <taxon>Dikarya</taxon>
        <taxon>Basidiomycota</taxon>
        <taxon>Agaricomycotina</taxon>
        <taxon>Agaricomycetes</taxon>
        <taxon>Agaricomycetidae</taxon>
        <taxon>Atheliales</taxon>
        <taxon>Atheliaceae</taxon>
        <taxon>Athelia</taxon>
    </lineage>
</organism>
<gene>
    <name evidence="1" type="ORF">FIBSPDRAFT_952113</name>
</gene>
<keyword evidence="2" id="KW-1185">Reference proteome</keyword>
<dbReference type="Proteomes" id="UP000076532">
    <property type="component" value="Unassembled WGS sequence"/>
</dbReference>
<evidence type="ECO:0008006" key="3">
    <source>
        <dbReference type="Google" id="ProtNLM"/>
    </source>
</evidence>
<dbReference type="AlphaFoldDB" id="A0A166LTQ9"/>
<proteinExistence type="predicted"/>